<reference evidence="2" key="2">
    <citation type="journal article" date="2021" name="PeerJ">
        <title>Extensive microbial diversity within the chicken gut microbiome revealed by metagenomics and culture.</title>
        <authorList>
            <person name="Gilroy R."/>
            <person name="Ravi A."/>
            <person name="Getino M."/>
            <person name="Pursley I."/>
            <person name="Horton D.L."/>
            <person name="Alikhan N.F."/>
            <person name="Baker D."/>
            <person name="Gharbi K."/>
            <person name="Hall N."/>
            <person name="Watson M."/>
            <person name="Adriaenssens E.M."/>
            <person name="Foster-Nyarko E."/>
            <person name="Jarju S."/>
            <person name="Secka A."/>
            <person name="Antonio M."/>
            <person name="Oren A."/>
            <person name="Chaudhuri R.R."/>
            <person name="La Ragione R."/>
            <person name="Hildebrand F."/>
            <person name="Pallen M.J."/>
        </authorList>
    </citation>
    <scope>NUCLEOTIDE SEQUENCE</scope>
    <source>
        <strain evidence="2">6919</strain>
    </source>
</reference>
<feature type="domain" description="Secretion system C-terminal sorting" evidence="1">
    <location>
        <begin position="132"/>
        <end position="200"/>
    </location>
</feature>
<dbReference type="AlphaFoldDB" id="A0A9D9IS01"/>
<feature type="non-terminal residue" evidence="2">
    <location>
        <position position="1"/>
    </location>
</feature>
<evidence type="ECO:0000259" key="1">
    <source>
        <dbReference type="Pfam" id="PF18962"/>
    </source>
</evidence>
<accession>A0A9D9IS01</accession>
<dbReference type="EMBL" id="JADIMC010000116">
    <property type="protein sequence ID" value="MBO8477270.1"/>
    <property type="molecule type" value="Genomic_DNA"/>
</dbReference>
<name>A0A9D9IS01_9BACT</name>
<comment type="caution">
    <text evidence="2">The sequence shown here is derived from an EMBL/GenBank/DDBJ whole genome shotgun (WGS) entry which is preliminary data.</text>
</comment>
<organism evidence="2 3">
    <name type="scientific">Candidatus Limisoma faecipullorum</name>
    <dbReference type="NCBI Taxonomy" id="2840854"/>
    <lineage>
        <taxon>Bacteria</taxon>
        <taxon>Pseudomonadati</taxon>
        <taxon>Bacteroidota</taxon>
        <taxon>Bacteroidia</taxon>
        <taxon>Bacteroidales</taxon>
        <taxon>Candidatus Limisoma</taxon>
    </lineage>
</organism>
<dbReference type="Proteomes" id="UP000823598">
    <property type="component" value="Unassembled WGS sequence"/>
</dbReference>
<dbReference type="Pfam" id="PF18962">
    <property type="entry name" value="Por_Secre_tail"/>
    <property type="match status" value="1"/>
</dbReference>
<protein>
    <submittedName>
        <fullName evidence="2">T9SS type A sorting domain-containing protein</fullName>
    </submittedName>
</protein>
<dbReference type="NCBIfam" id="TIGR04183">
    <property type="entry name" value="Por_Secre_tail"/>
    <property type="match status" value="1"/>
</dbReference>
<evidence type="ECO:0000313" key="2">
    <source>
        <dbReference type="EMBL" id="MBO8477270.1"/>
    </source>
</evidence>
<gene>
    <name evidence="2" type="ORF">IAB88_09825</name>
</gene>
<sequence>RHYEYSISQESEITAAGELTSGGTGVFNVEMRNNSEEEAVGDLSYEIRKQADGSLAYEGTVRVGLPAYTTSTVSIEQPLTEDIFSEGAYTIAITGYLSATHTDFSYSSAFQPSAFLIGTSGADAIEAANVTVYPNPAKDFITVDCGEGISSVTIFSASGQLVKSIGGADAEGSIHIGNLPAGYYIVAVGTESGTTVRKQILKH</sequence>
<evidence type="ECO:0000313" key="3">
    <source>
        <dbReference type="Proteomes" id="UP000823598"/>
    </source>
</evidence>
<reference evidence="2" key="1">
    <citation type="submission" date="2020-10" db="EMBL/GenBank/DDBJ databases">
        <authorList>
            <person name="Gilroy R."/>
        </authorList>
    </citation>
    <scope>NUCLEOTIDE SEQUENCE</scope>
    <source>
        <strain evidence="2">6919</strain>
    </source>
</reference>
<dbReference type="InterPro" id="IPR026444">
    <property type="entry name" value="Secre_tail"/>
</dbReference>
<proteinExistence type="predicted"/>